<reference evidence="2" key="1">
    <citation type="journal article" date="2019" name="Int. J. Syst. Evol. Microbiol.">
        <title>The Global Catalogue of Microorganisms (GCM) 10K type strain sequencing project: providing services to taxonomists for standard genome sequencing and annotation.</title>
        <authorList>
            <consortium name="The Broad Institute Genomics Platform"/>
            <consortium name="The Broad Institute Genome Sequencing Center for Infectious Disease"/>
            <person name="Wu L."/>
            <person name="Ma J."/>
        </authorList>
    </citation>
    <scope>NUCLEOTIDE SEQUENCE [LARGE SCALE GENOMIC DNA]</scope>
    <source>
        <strain evidence="2">CGMCC 1.16305</strain>
    </source>
</reference>
<dbReference type="EMBL" id="JBHTCO010000041">
    <property type="protein sequence ID" value="MFC7394988.1"/>
    <property type="molecule type" value="Genomic_DNA"/>
</dbReference>
<gene>
    <name evidence="1" type="ORF">ACFQRG_18920</name>
</gene>
<evidence type="ECO:0000313" key="2">
    <source>
        <dbReference type="Proteomes" id="UP001596505"/>
    </source>
</evidence>
<name>A0ABW2Q5R4_9BACL</name>
<evidence type="ECO:0000313" key="1">
    <source>
        <dbReference type="EMBL" id="MFC7394988.1"/>
    </source>
</evidence>
<accession>A0ABW2Q5R4</accession>
<comment type="caution">
    <text evidence="1">The sequence shown here is derived from an EMBL/GenBank/DDBJ whole genome shotgun (WGS) entry which is preliminary data.</text>
</comment>
<keyword evidence="2" id="KW-1185">Reference proteome</keyword>
<protein>
    <submittedName>
        <fullName evidence="1">Uncharacterized protein</fullName>
    </submittedName>
</protein>
<organism evidence="1 2">
    <name type="scientific">Scopulibacillus cellulosilyticus</name>
    <dbReference type="NCBI Taxonomy" id="2665665"/>
    <lineage>
        <taxon>Bacteria</taxon>
        <taxon>Bacillati</taxon>
        <taxon>Bacillota</taxon>
        <taxon>Bacilli</taxon>
        <taxon>Bacillales</taxon>
        <taxon>Sporolactobacillaceae</taxon>
        <taxon>Scopulibacillus</taxon>
    </lineage>
</organism>
<dbReference type="RefSeq" id="WP_380969021.1">
    <property type="nucleotide sequence ID" value="NZ_JBHTCO010000041.1"/>
</dbReference>
<sequence length="54" mass="6093">MIKIVGLKLSIIQITLHKHQVQSYQITAAIRSYIDARTNAVINATLKVESMKKL</sequence>
<proteinExistence type="predicted"/>
<dbReference type="Proteomes" id="UP001596505">
    <property type="component" value="Unassembled WGS sequence"/>
</dbReference>